<sequence length="751" mass="72843">MRQLDLLIIVNNIFYLDYMKYSIKRFIRFVFLPGILVLALNSVQGQTRQIRLGDNMGDHTASQDLDMNSKKLLNAEGIAIGTATIGNQSIALQVDGANKAILIPRITSLAAIVTPENGMLVYNAGDNKFYVRQNGAWVTFASSSGSVISVNDKFGSIIISGDGTTVSVNNSGTNIVLSANNNSAIWNADRLQGNVISATSPVAGQVLSWNGTSWVPANVTATTAGTVTTAAQPAITSVGTLSGLTVTAPIAGAITGNAATATKLAAPKNINGVAFDGSSDITISAAADAATLTGTTLNPAIVNSSLTSVGTLGNLTVTNPIAGSITGNAATATTAASATTAGTVTTAAQPAITSVGTLSGLTVTAPIAGAITGNAATATKLAAPKNINGVAFDGSSDITISAAADAATLTGTTLNPAIVNSSLTSVGTLGNLTVTNPIAGSITGNAGTATTAATVTTAAQPAITSVGTLTGLTVTAPIAGDITGSAAKLTTARTINGVSFDGTSNINVTATADAGSLTGATLAANVLSSSLTSVGTLANLTVTNPIAGSITGNAATATTATTATTAGTVTTAAQPAITSVGTLTGLTVSAPITGSVSGNAGTATALATARTINGVSFDGTSNINVTATADAGSLTGATLAANVLSSSLTSVGTLGNLTVTNPIAGSVTGSAATVTTAAQPAITSVGTLTGLTVSAPITGSVTGNAGTATALATARTINGVSFDGTSNINVTATADAGSLTGATLNASVVNS</sequence>
<evidence type="ECO:0000313" key="2">
    <source>
        <dbReference type="Proteomes" id="UP000199226"/>
    </source>
</evidence>
<evidence type="ECO:0000313" key="1">
    <source>
        <dbReference type="EMBL" id="SDM85567.1"/>
    </source>
</evidence>
<dbReference type="STRING" id="990371.SAMN05421813_1261"/>
<dbReference type="Proteomes" id="UP000199226">
    <property type="component" value="Unassembled WGS sequence"/>
</dbReference>
<dbReference type="EMBL" id="FNHH01000026">
    <property type="protein sequence ID" value="SDM85567.1"/>
    <property type="molecule type" value="Genomic_DNA"/>
</dbReference>
<reference evidence="2" key="1">
    <citation type="submission" date="2016-10" db="EMBL/GenBank/DDBJ databases">
        <authorList>
            <person name="Varghese N."/>
            <person name="Submissions S."/>
        </authorList>
    </citation>
    <scope>NUCLEOTIDE SEQUENCE [LARGE SCALE GENOMIC DNA]</scope>
    <source>
        <strain evidence="2">DSM 24536</strain>
    </source>
</reference>
<feature type="non-terminal residue" evidence="1">
    <location>
        <position position="751"/>
    </location>
</feature>
<gene>
    <name evidence="1" type="ORF">SAMN05421813_1261</name>
</gene>
<dbReference type="AlphaFoldDB" id="A0A1G9WMI9"/>
<accession>A0A1G9WMI9</accession>
<organism evidence="1 2">
    <name type="scientific">Daejeonella rubra</name>
    <dbReference type="NCBI Taxonomy" id="990371"/>
    <lineage>
        <taxon>Bacteria</taxon>
        <taxon>Pseudomonadati</taxon>
        <taxon>Bacteroidota</taxon>
        <taxon>Sphingobacteriia</taxon>
        <taxon>Sphingobacteriales</taxon>
        <taxon>Sphingobacteriaceae</taxon>
        <taxon>Daejeonella</taxon>
    </lineage>
</organism>
<name>A0A1G9WMI9_9SPHI</name>
<proteinExistence type="predicted"/>
<protein>
    <submittedName>
        <fullName evidence="1">Uncharacterized protein</fullName>
    </submittedName>
</protein>
<keyword evidence="2" id="KW-1185">Reference proteome</keyword>